<feature type="region of interest" description="Disordered" evidence="1">
    <location>
        <begin position="1"/>
        <end position="34"/>
    </location>
</feature>
<organism evidence="2 3">
    <name type="scientific">Kitasatospora paracochleata</name>
    <dbReference type="NCBI Taxonomy" id="58354"/>
    <lineage>
        <taxon>Bacteria</taxon>
        <taxon>Bacillati</taxon>
        <taxon>Actinomycetota</taxon>
        <taxon>Actinomycetes</taxon>
        <taxon>Kitasatosporales</taxon>
        <taxon>Streptomycetaceae</taxon>
        <taxon>Kitasatospora</taxon>
    </lineage>
</organism>
<evidence type="ECO:0000313" key="2">
    <source>
        <dbReference type="EMBL" id="MCP2306974.1"/>
    </source>
</evidence>
<reference evidence="2 3" key="1">
    <citation type="submission" date="2022-06" db="EMBL/GenBank/DDBJ databases">
        <title>Sequencing the genomes of 1000 actinobacteria strains.</title>
        <authorList>
            <person name="Klenk H.-P."/>
        </authorList>
    </citation>
    <scope>NUCLEOTIDE SEQUENCE [LARGE SCALE GENOMIC DNA]</scope>
    <source>
        <strain evidence="2 3">DSM 41656</strain>
    </source>
</reference>
<evidence type="ECO:0000313" key="3">
    <source>
        <dbReference type="Proteomes" id="UP001206483"/>
    </source>
</evidence>
<gene>
    <name evidence="2" type="ORF">FHR36_000066</name>
</gene>
<evidence type="ECO:0000256" key="1">
    <source>
        <dbReference type="SAM" id="MobiDB-lite"/>
    </source>
</evidence>
<sequence length="70" mass="7547">MTQTAQKIESVTGLVPGPRRPEEPVTVGPRSDAPGFADSARHAFALLRGLRSLRPVPARPQRPYGEVDGQ</sequence>
<proteinExistence type="predicted"/>
<keyword evidence="3" id="KW-1185">Reference proteome</keyword>
<name>A0ABT1IPN9_9ACTN</name>
<dbReference type="Proteomes" id="UP001206483">
    <property type="component" value="Unassembled WGS sequence"/>
</dbReference>
<accession>A0ABT1IPN9</accession>
<dbReference type="RefSeq" id="WP_253792700.1">
    <property type="nucleotide sequence ID" value="NZ_BAAAUB010000039.1"/>
</dbReference>
<protein>
    <submittedName>
        <fullName evidence="2">Uncharacterized protein</fullName>
    </submittedName>
</protein>
<dbReference type="EMBL" id="JAMZDX010000001">
    <property type="protein sequence ID" value="MCP2306974.1"/>
    <property type="molecule type" value="Genomic_DNA"/>
</dbReference>
<comment type="caution">
    <text evidence="2">The sequence shown here is derived from an EMBL/GenBank/DDBJ whole genome shotgun (WGS) entry which is preliminary data.</text>
</comment>